<gene>
    <name evidence="2" type="ORF">ACFS1K_03525</name>
</gene>
<dbReference type="SUPFAM" id="SSF159888">
    <property type="entry name" value="YdhG-like"/>
    <property type="match status" value="1"/>
</dbReference>
<comment type="caution">
    <text evidence="2">The sequence shown here is derived from an EMBL/GenBank/DDBJ whole genome shotgun (WGS) entry which is preliminary data.</text>
</comment>
<evidence type="ECO:0000313" key="2">
    <source>
        <dbReference type="EMBL" id="MFD2788827.1"/>
    </source>
</evidence>
<sequence length="142" mass="16386">MKSLKVITNPEVALIFNTYPDAVRKKLMNLRNLVLESANNIEEITALEETLKWGEPSYLTKNGSTIRIDWKQHKPEEYAMYFNCSSRLVPTFKLVFKDLFTFEGNRAIIFKMEDTIPQEALKTCISTALTYHKVKQLPVLGL</sequence>
<name>A0ABW5VCW8_9FLAO</name>
<dbReference type="RefSeq" id="WP_251809125.1">
    <property type="nucleotide sequence ID" value="NZ_CP166679.1"/>
</dbReference>
<organism evidence="2 3">
    <name type="scientific">Arenibacter antarcticus</name>
    <dbReference type="NCBI Taxonomy" id="2040469"/>
    <lineage>
        <taxon>Bacteria</taxon>
        <taxon>Pseudomonadati</taxon>
        <taxon>Bacteroidota</taxon>
        <taxon>Flavobacteriia</taxon>
        <taxon>Flavobacteriales</taxon>
        <taxon>Flavobacteriaceae</taxon>
        <taxon>Arenibacter</taxon>
    </lineage>
</organism>
<proteinExistence type="predicted"/>
<dbReference type="Proteomes" id="UP001597532">
    <property type="component" value="Unassembled WGS sequence"/>
</dbReference>
<dbReference type="Pfam" id="PF08818">
    <property type="entry name" value="DUF1801"/>
    <property type="match status" value="1"/>
</dbReference>
<reference evidence="3" key="1">
    <citation type="journal article" date="2019" name="Int. J. Syst. Evol. Microbiol.">
        <title>The Global Catalogue of Microorganisms (GCM) 10K type strain sequencing project: providing services to taxonomists for standard genome sequencing and annotation.</title>
        <authorList>
            <consortium name="The Broad Institute Genomics Platform"/>
            <consortium name="The Broad Institute Genome Sequencing Center for Infectious Disease"/>
            <person name="Wu L."/>
            <person name="Ma J."/>
        </authorList>
    </citation>
    <scope>NUCLEOTIDE SEQUENCE [LARGE SCALE GENOMIC DNA]</scope>
    <source>
        <strain evidence="3">KCTC 52924</strain>
    </source>
</reference>
<feature type="domain" description="YdhG-like" evidence="1">
    <location>
        <begin position="24"/>
        <end position="128"/>
    </location>
</feature>
<keyword evidence="3" id="KW-1185">Reference proteome</keyword>
<dbReference type="InterPro" id="IPR014922">
    <property type="entry name" value="YdhG-like"/>
</dbReference>
<evidence type="ECO:0000313" key="3">
    <source>
        <dbReference type="Proteomes" id="UP001597532"/>
    </source>
</evidence>
<accession>A0ABW5VCW8</accession>
<protein>
    <submittedName>
        <fullName evidence="2">DUF1801 domain-containing protein</fullName>
    </submittedName>
</protein>
<dbReference type="EMBL" id="JBHUOK010000008">
    <property type="protein sequence ID" value="MFD2788827.1"/>
    <property type="molecule type" value="Genomic_DNA"/>
</dbReference>
<evidence type="ECO:0000259" key="1">
    <source>
        <dbReference type="Pfam" id="PF08818"/>
    </source>
</evidence>